<sequence length="111" mass="10831">MRSERGSATVTACFVILALIGIVVAVGHVGSVVVSRHRAQSAADLAALAAAAAAVRGVDAACAAADETAARGRATVRECRLDGWDAVVTVVVPVGLGAGEAVAAARAGPAD</sequence>
<reference evidence="3" key="1">
    <citation type="journal article" date="2019" name="Int. J. Syst. Evol. Microbiol.">
        <title>The Global Catalogue of Microorganisms (GCM) 10K type strain sequencing project: providing services to taxonomists for standard genome sequencing and annotation.</title>
        <authorList>
            <consortium name="The Broad Institute Genomics Platform"/>
            <consortium name="The Broad Institute Genome Sequencing Center for Infectious Disease"/>
            <person name="Wu L."/>
            <person name="Ma J."/>
        </authorList>
    </citation>
    <scope>NUCLEOTIDE SEQUENCE [LARGE SCALE GENOMIC DNA]</scope>
    <source>
        <strain evidence="3">DT72</strain>
    </source>
</reference>
<dbReference type="InterPro" id="IPR028087">
    <property type="entry name" value="Tad_N"/>
</dbReference>
<dbReference type="InterPro" id="IPR021202">
    <property type="entry name" value="Rv3654c-like"/>
</dbReference>
<organism evidence="2 3">
    <name type="scientific">Rhodococcus gannanensis</name>
    <dbReference type="NCBI Taxonomy" id="1960308"/>
    <lineage>
        <taxon>Bacteria</taxon>
        <taxon>Bacillati</taxon>
        <taxon>Actinomycetota</taxon>
        <taxon>Actinomycetes</taxon>
        <taxon>Mycobacteriales</taxon>
        <taxon>Nocardiaceae</taxon>
        <taxon>Rhodococcus</taxon>
    </lineage>
</organism>
<dbReference type="EMBL" id="JBHUFB010000022">
    <property type="protein sequence ID" value="MFD1815894.1"/>
    <property type="molecule type" value="Genomic_DNA"/>
</dbReference>
<name>A0ABW4PD66_9NOCA</name>
<protein>
    <submittedName>
        <fullName evidence="2">Rv3654c family TadE-like protein</fullName>
    </submittedName>
</protein>
<evidence type="ECO:0000259" key="1">
    <source>
        <dbReference type="Pfam" id="PF13400"/>
    </source>
</evidence>
<evidence type="ECO:0000313" key="3">
    <source>
        <dbReference type="Proteomes" id="UP001597286"/>
    </source>
</evidence>
<keyword evidence="3" id="KW-1185">Reference proteome</keyword>
<dbReference type="NCBIfam" id="TIGR03816">
    <property type="entry name" value="tadE_like_DECH"/>
    <property type="match status" value="1"/>
</dbReference>
<accession>A0ABW4PD66</accession>
<dbReference type="Proteomes" id="UP001597286">
    <property type="component" value="Unassembled WGS sequence"/>
</dbReference>
<feature type="domain" description="Putative Flp pilus-assembly TadG-like N-terminal" evidence="1">
    <location>
        <begin position="6"/>
        <end position="53"/>
    </location>
</feature>
<dbReference type="Pfam" id="PF13400">
    <property type="entry name" value="Tad"/>
    <property type="match status" value="1"/>
</dbReference>
<proteinExistence type="predicted"/>
<comment type="caution">
    <text evidence="2">The sequence shown here is derived from an EMBL/GenBank/DDBJ whole genome shotgun (WGS) entry which is preliminary data.</text>
</comment>
<dbReference type="RefSeq" id="WP_378488337.1">
    <property type="nucleotide sequence ID" value="NZ_JBHUFB010000022.1"/>
</dbReference>
<gene>
    <name evidence="2" type="ORF">ACFSJG_27070</name>
</gene>
<evidence type="ECO:0000313" key="2">
    <source>
        <dbReference type="EMBL" id="MFD1815894.1"/>
    </source>
</evidence>